<organism evidence="1 2">
    <name type="scientific">Penicillium arizonense</name>
    <dbReference type="NCBI Taxonomy" id="1835702"/>
    <lineage>
        <taxon>Eukaryota</taxon>
        <taxon>Fungi</taxon>
        <taxon>Dikarya</taxon>
        <taxon>Ascomycota</taxon>
        <taxon>Pezizomycotina</taxon>
        <taxon>Eurotiomycetes</taxon>
        <taxon>Eurotiomycetidae</taxon>
        <taxon>Eurotiales</taxon>
        <taxon>Aspergillaceae</taxon>
        <taxon>Penicillium</taxon>
    </lineage>
</organism>
<evidence type="ECO:0000313" key="1">
    <source>
        <dbReference type="EMBL" id="OGE46756.1"/>
    </source>
</evidence>
<reference evidence="1 2" key="1">
    <citation type="journal article" date="2016" name="Sci. Rep.">
        <title>Penicillium arizonense, a new, genome sequenced fungal species, reveals a high chemical diversity in secreted metabolites.</title>
        <authorList>
            <person name="Grijseels S."/>
            <person name="Nielsen J.C."/>
            <person name="Randelovic M."/>
            <person name="Nielsen J."/>
            <person name="Nielsen K.F."/>
            <person name="Workman M."/>
            <person name="Frisvad J.C."/>
        </authorList>
    </citation>
    <scope>NUCLEOTIDE SEQUENCE [LARGE SCALE GENOMIC DNA]</scope>
    <source>
        <strain evidence="1 2">CBS 141311</strain>
    </source>
</reference>
<accession>A0A1F5L124</accession>
<proteinExistence type="predicted"/>
<comment type="caution">
    <text evidence="1">The sequence shown here is derived from an EMBL/GenBank/DDBJ whole genome shotgun (WGS) entry which is preliminary data.</text>
</comment>
<name>A0A1F5L124_PENAI</name>
<protein>
    <submittedName>
        <fullName evidence="1">Uncharacterized protein</fullName>
    </submittedName>
</protein>
<evidence type="ECO:0000313" key="2">
    <source>
        <dbReference type="Proteomes" id="UP000177622"/>
    </source>
</evidence>
<gene>
    <name evidence="1" type="ORF">PENARI_c119G01380</name>
</gene>
<dbReference type="EMBL" id="LXJU01000119">
    <property type="protein sequence ID" value="OGE46756.1"/>
    <property type="molecule type" value="Genomic_DNA"/>
</dbReference>
<dbReference type="Proteomes" id="UP000177622">
    <property type="component" value="Unassembled WGS sequence"/>
</dbReference>
<keyword evidence="2" id="KW-1185">Reference proteome</keyword>
<sequence>MTLALMVTYRSD</sequence>